<dbReference type="AlphaFoldDB" id="A0A1H9X6P2"/>
<dbReference type="GO" id="GO:0005886">
    <property type="term" value="C:plasma membrane"/>
    <property type="evidence" value="ECO:0007669"/>
    <property type="project" value="UniProtKB-SubCell"/>
</dbReference>
<keyword evidence="14" id="KW-1185">Reference proteome</keyword>
<dbReference type="InterPro" id="IPR014755">
    <property type="entry name" value="Cu-Rt/internalin_Ig-like"/>
</dbReference>
<evidence type="ECO:0000256" key="2">
    <source>
        <dbReference type="ARBA" id="ARBA00022475"/>
    </source>
</evidence>
<dbReference type="InterPro" id="IPR014756">
    <property type="entry name" value="Ig_E-set"/>
</dbReference>
<dbReference type="GO" id="GO:0005507">
    <property type="term" value="F:copper ion binding"/>
    <property type="evidence" value="ECO:0007669"/>
    <property type="project" value="InterPro"/>
</dbReference>
<evidence type="ECO:0000259" key="11">
    <source>
        <dbReference type="Pfam" id="PF04234"/>
    </source>
</evidence>
<feature type="chain" id="PRO_5038988089" evidence="10">
    <location>
        <begin position="18"/>
        <end position="429"/>
    </location>
</feature>
<dbReference type="GO" id="GO:0006825">
    <property type="term" value="P:copper ion transport"/>
    <property type="evidence" value="ECO:0007669"/>
    <property type="project" value="InterPro"/>
</dbReference>
<evidence type="ECO:0000256" key="1">
    <source>
        <dbReference type="ARBA" id="ARBA00004651"/>
    </source>
</evidence>
<dbReference type="Gene3D" id="2.60.40.1220">
    <property type="match status" value="1"/>
</dbReference>
<dbReference type="SUPFAM" id="SSF81296">
    <property type="entry name" value="E set domains"/>
    <property type="match status" value="1"/>
</dbReference>
<evidence type="ECO:0000256" key="4">
    <source>
        <dbReference type="ARBA" id="ARBA00022723"/>
    </source>
</evidence>
<dbReference type="InterPro" id="IPR007348">
    <property type="entry name" value="CopC_dom"/>
</dbReference>
<accession>A0A1H9X6P2</accession>
<dbReference type="STRING" id="155974.SAMN04487818_11368"/>
<feature type="transmembrane region" description="Helical" evidence="9">
    <location>
        <begin position="223"/>
        <end position="241"/>
    </location>
</feature>
<dbReference type="GO" id="GO:0042597">
    <property type="term" value="C:periplasmic space"/>
    <property type="evidence" value="ECO:0007669"/>
    <property type="project" value="InterPro"/>
</dbReference>
<feature type="transmembrane region" description="Helical" evidence="9">
    <location>
        <begin position="261"/>
        <end position="280"/>
    </location>
</feature>
<keyword evidence="5 10" id="KW-0732">Signal</keyword>
<feature type="transmembrane region" description="Helical" evidence="9">
    <location>
        <begin position="180"/>
        <end position="203"/>
    </location>
</feature>
<feature type="transmembrane region" description="Helical" evidence="9">
    <location>
        <begin position="404"/>
        <end position="423"/>
    </location>
</feature>
<keyword evidence="2" id="KW-1003">Cell membrane</keyword>
<protein>
    <submittedName>
        <fullName evidence="13">Copper transport protein</fullName>
    </submittedName>
</protein>
<dbReference type="PANTHER" id="PTHR34820:SF4">
    <property type="entry name" value="INNER MEMBRANE PROTEIN YEBZ"/>
    <property type="match status" value="1"/>
</dbReference>
<dbReference type="Proteomes" id="UP000199051">
    <property type="component" value="Unassembled WGS sequence"/>
</dbReference>
<evidence type="ECO:0000256" key="7">
    <source>
        <dbReference type="ARBA" id="ARBA00023008"/>
    </source>
</evidence>
<evidence type="ECO:0000256" key="5">
    <source>
        <dbReference type="ARBA" id="ARBA00022729"/>
    </source>
</evidence>
<feature type="transmembrane region" description="Helical" evidence="9">
    <location>
        <begin position="292"/>
        <end position="312"/>
    </location>
</feature>
<feature type="signal peptide" evidence="10">
    <location>
        <begin position="1"/>
        <end position="17"/>
    </location>
</feature>
<gene>
    <name evidence="13" type="ORF">SAMN04487818_11368</name>
</gene>
<dbReference type="RefSeq" id="WP_092784764.1">
    <property type="nucleotide sequence ID" value="NZ_FOGI01000013.1"/>
</dbReference>
<comment type="subcellular location">
    <subcellularLocation>
        <location evidence="1">Cell membrane</location>
        <topology evidence="1">Multi-pass membrane protein</topology>
    </subcellularLocation>
</comment>
<evidence type="ECO:0000256" key="10">
    <source>
        <dbReference type="SAM" id="SignalP"/>
    </source>
</evidence>
<evidence type="ECO:0000259" key="12">
    <source>
        <dbReference type="Pfam" id="PF05425"/>
    </source>
</evidence>
<evidence type="ECO:0000313" key="14">
    <source>
        <dbReference type="Proteomes" id="UP000199051"/>
    </source>
</evidence>
<name>A0A1H9X6P2_9PSEU</name>
<dbReference type="InterPro" id="IPR008457">
    <property type="entry name" value="Cu-R_CopD_dom"/>
</dbReference>
<keyword evidence="3 9" id="KW-0812">Transmembrane</keyword>
<dbReference type="EMBL" id="FOGI01000013">
    <property type="protein sequence ID" value="SES41888.1"/>
    <property type="molecule type" value="Genomic_DNA"/>
</dbReference>
<reference evidence="14" key="1">
    <citation type="submission" date="2016-10" db="EMBL/GenBank/DDBJ databases">
        <authorList>
            <person name="Varghese N."/>
            <person name="Submissions S."/>
        </authorList>
    </citation>
    <scope>NUCLEOTIDE SEQUENCE [LARGE SCALE GENOMIC DNA]</scope>
    <source>
        <strain evidence="14">DSM 44260</strain>
    </source>
</reference>
<feature type="domain" description="Copper resistance protein D" evidence="12">
    <location>
        <begin position="320"/>
        <end position="421"/>
    </location>
</feature>
<keyword evidence="4" id="KW-0479">Metal-binding</keyword>
<keyword evidence="8 9" id="KW-0472">Membrane</keyword>
<dbReference type="Pfam" id="PF05425">
    <property type="entry name" value="CopD"/>
    <property type="match status" value="1"/>
</dbReference>
<feature type="transmembrane region" description="Helical" evidence="9">
    <location>
        <begin position="150"/>
        <end position="168"/>
    </location>
</feature>
<feature type="transmembrane region" description="Helical" evidence="9">
    <location>
        <begin position="324"/>
        <end position="347"/>
    </location>
</feature>
<organism evidence="13 14">
    <name type="scientific">Actinokineospora terrae</name>
    <dbReference type="NCBI Taxonomy" id="155974"/>
    <lineage>
        <taxon>Bacteria</taxon>
        <taxon>Bacillati</taxon>
        <taxon>Actinomycetota</taxon>
        <taxon>Actinomycetes</taxon>
        <taxon>Pseudonocardiales</taxon>
        <taxon>Pseudonocardiaceae</taxon>
        <taxon>Actinokineospora</taxon>
    </lineage>
</organism>
<feature type="transmembrane region" description="Helical" evidence="9">
    <location>
        <begin position="353"/>
        <end position="375"/>
    </location>
</feature>
<proteinExistence type="predicted"/>
<dbReference type="Pfam" id="PF04234">
    <property type="entry name" value="CopC"/>
    <property type="match status" value="1"/>
</dbReference>
<evidence type="ECO:0000256" key="3">
    <source>
        <dbReference type="ARBA" id="ARBA00022692"/>
    </source>
</evidence>
<feature type="domain" description="CopC" evidence="11">
    <location>
        <begin position="24"/>
        <end position="119"/>
    </location>
</feature>
<evidence type="ECO:0000313" key="13">
    <source>
        <dbReference type="EMBL" id="SES41888.1"/>
    </source>
</evidence>
<evidence type="ECO:0000256" key="6">
    <source>
        <dbReference type="ARBA" id="ARBA00022989"/>
    </source>
</evidence>
<evidence type="ECO:0000256" key="8">
    <source>
        <dbReference type="ARBA" id="ARBA00023136"/>
    </source>
</evidence>
<dbReference type="GO" id="GO:0046688">
    <property type="term" value="P:response to copper ion"/>
    <property type="evidence" value="ECO:0007669"/>
    <property type="project" value="InterPro"/>
</dbReference>
<sequence length="429" mass="43842">MRLAGLLAALFCWAVLAAPPAAAHVDVLGSSPADGTRLTTPPTQVSIRLSENVGVQKDALRVEDVHGEVVSQGRVTQGATAEELTIRLEPDLPDGTYLVHYAVVSTDSHPVRGGFAFVVGDGPLMNAGGAVSNADGTDTAVDVLTRVVRWVGYAGVALAGGLVFLLCCRPTRDSVGQGAVRAGCVVITVTGVLALGLEGAYVTGAGLSRVFAPDLLANTLESAYGKLLILRVIAAVVLMVIARRMLSTDAGREKPAHTNTAIIAGFVVLLSSAAAGHAITTKVMFVSLLADLSHYGAMAVWIGGVVQLALLAGHEDMAVALTRFSPIAKVSVAVVVLSGVLMTASYLGSVQALWSSTYGVLLLGKTAGFVVLLALADRCRVAVREGIAGGTTLVGVRTEALRRVLVTEVVIAAAVLGIAAVVATTGTPG</sequence>
<keyword evidence="6 9" id="KW-1133">Transmembrane helix</keyword>
<dbReference type="PANTHER" id="PTHR34820">
    <property type="entry name" value="INNER MEMBRANE PROTEIN YEBZ"/>
    <property type="match status" value="1"/>
</dbReference>
<keyword evidence="7" id="KW-0186">Copper</keyword>
<evidence type="ECO:0000256" key="9">
    <source>
        <dbReference type="SAM" id="Phobius"/>
    </source>
</evidence>
<dbReference type="InterPro" id="IPR032694">
    <property type="entry name" value="CopC/D"/>
</dbReference>